<evidence type="ECO:0000313" key="2">
    <source>
        <dbReference type="Proteomes" id="UP001576784"/>
    </source>
</evidence>
<comment type="caution">
    <text evidence="1">The sequence shown here is derived from an EMBL/GenBank/DDBJ whole genome shotgun (WGS) entry which is preliminary data.</text>
</comment>
<sequence length="100" mass="12165">MHVITYKRLKEFWEQHPNSQTSLQTWYERTKKVQWETFADLRQVFPSADLVGKLTVFNISGNNYRLIALVDYKYKKVFIRNVLTHAEYDTDNWKNDPWYS</sequence>
<protein>
    <submittedName>
        <fullName evidence="1">Type II toxin-antitoxin system HigB family toxin</fullName>
    </submittedName>
</protein>
<dbReference type="InterPro" id="IPR018669">
    <property type="entry name" value="Toxin_HigB"/>
</dbReference>
<dbReference type="Pfam" id="PF09907">
    <property type="entry name" value="HigB_toxin"/>
    <property type="match status" value="1"/>
</dbReference>
<name>A0ABV4Y470_9CYAN</name>
<organism evidence="1 2">
    <name type="scientific">Floridaenema flaviceps BLCC-F50</name>
    <dbReference type="NCBI Taxonomy" id="3153642"/>
    <lineage>
        <taxon>Bacteria</taxon>
        <taxon>Bacillati</taxon>
        <taxon>Cyanobacteriota</taxon>
        <taxon>Cyanophyceae</taxon>
        <taxon>Oscillatoriophycideae</taxon>
        <taxon>Aerosakkonematales</taxon>
        <taxon>Aerosakkonemataceae</taxon>
        <taxon>Floridanema</taxon>
        <taxon>Floridanema flaviceps</taxon>
    </lineage>
</organism>
<accession>A0ABV4Y470</accession>
<dbReference type="RefSeq" id="WP_413268105.1">
    <property type="nucleotide sequence ID" value="NZ_JBHFNR010000295.1"/>
</dbReference>
<keyword evidence="2" id="KW-1185">Reference proteome</keyword>
<gene>
    <name evidence="1" type="ORF">ACE1CI_36785</name>
</gene>
<dbReference type="Proteomes" id="UP001576784">
    <property type="component" value="Unassembled WGS sequence"/>
</dbReference>
<reference evidence="1 2" key="1">
    <citation type="submission" date="2024-09" db="EMBL/GenBank/DDBJ databases">
        <title>Floridaenema gen nov. (Aerosakkonemataceae, Aerosakkonematales ord. nov., Cyanobacteria) from benthic tropical and subtropical fresh waters, with the description of four new species.</title>
        <authorList>
            <person name="Moretto J.A."/>
            <person name="Berthold D.E."/>
            <person name="Lefler F.W."/>
            <person name="Huang I.-S."/>
            <person name="Laughinghouse H. IV."/>
        </authorList>
    </citation>
    <scope>NUCLEOTIDE SEQUENCE [LARGE SCALE GENOMIC DNA]</scope>
    <source>
        <strain evidence="1 2">BLCC-F50</strain>
    </source>
</reference>
<evidence type="ECO:0000313" key="1">
    <source>
        <dbReference type="EMBL" id="MFB2898505.1"/>
    </source>
</evidence>
<proteinExistence type="predicted"/>
<dbReference type="EMBL" id="JBHFNR010000295">
    <property type="protein sequence ID" value="MFB2898505.1"/>
    <property type="molecule type" value="Genomic_DNA"/>
</dbReference>